<dbReference type="Proteomes" id="UP000184191">
    <property type="component" value="Unassembled WGS sequence"/>
</dbReference>
<keyword evidence="1" id="KW-0472">Membrane</keyword>
<dbReference type="EMBL" id="FRBN01000025">
    <property type="protein sequence ID" value="SHL65842.1"/>
    <property type="molecule type" value="Genomic_DNA"/>
</dbReference>
<keyword evidence="1" id="KW-0812">Transmembrane</keyword>
<gene>
    <name evidence="2" type="ORF">SAMN05444414_1252</name>
</gene>
<keyword evidence="3" id="KW-1185">Reference proteome</keyword>
<feature type="transmembrane region" description="Helical" evidence="1">
    <location>
        <begin position="20"/>
        <end position="38"/>
    </location>
</feature>
<organism evidence="2 3">
    <name type="scientific">Roseovarius marisflavi</name>
    <dbReference type="NCBI Taxonomy" id="1054996"/>
    <lineage>
        <taxon>Bacteria</taxon>
        <taxon>Pseudomonadati</taxon>
        <taxon>Pseudomonadota</taxon>
        <taxon>Alphaproteobacteria</taxon>
        <taxon>Rhodobacterales</taxon>
        <taxon>Roseobacteraceae</taxon>
        <taxon>Roseovarius</taxon>
    </lineage>
</organism>
<feature type="transmembrane region" description="Helical" evidence="1">
    <location>
        <begin position="185"/>
        <end position="204"/>
    </location>
</feature>
<keyword evidence="1" id="KW-1133">Transmembrane helix</keyword>
<feature type="transmembrane region" description="Helical" evidence="1">
    <location>
        <begin position="44"/>
        <end position="61"/>
    </location>
</feature>
<sequence>MPKQQNRPHGTAGSQARLSIWVWLFIIGLIIPLFIYVGPLRLSVYRLVLLVIFFPALFFWLSGRAGSIRLPDICVLGICLWSTVSYSVVHGFAPMIETIGIFWVETLGAYLVGRCYIRTPEAFYSVIRLLFWLGILVLPFAIYEAMTDKNLILTVFGKIGPTYFPSNMDPRWGLDRVQGPFPHPIHFGVFFLSLSGAVYYVLGYGRRWIGRVTRMIFISFLGAGCLSSGPLVALIAQINIIIWDGVMNSVRQRWYILTGLSALGFIIVDMISNRTPFHVLATYLAFNAQTAYSRIWIFQWGTKNIFDNPIFGLGLNDWERSPYMTDSIDMFWIVGAIRHGIPVWILSLVLFFSIFLSVAFRSNLSERVNWYRTGYLVTMFGMFMAGWTVHYWDITYAFFMFLLASGVWILDWQGEEDGVQVRNSEPVVLGYTRFPAGGLSSTRTAGSHQTAVLEKGDA</sequence>
<proteinExistence type="predicted"/>
<feature type="transmembrane region" description="Helical" evidence="1">
    <location>
        <begin position="129"/>
        <end position="146"/>
    </location>
</feature>
<name>A0A1M7CF39_9RHOB</name>
<feature type="transmembrane region" description="Helical" evidence="1">
    <location>
        <begin position="254"/>
        <end position="272"/>
    </location>
</feature>
<evidence type="ECO:0000313" key="3">
    <source>
        <dbReference type="Proteomes" id="UP000184191"/>
    </source>
</evidence>
<dbReference type="AlphaFoldDB" id="A0A1M7CF39"/>
<feature type="transmembrane region" description="Helical" evidence="1">
    <location>
        <begin position="73"/>
        <end position="93"/>
    </location>
</feature>
<feature type="transmembrane region" description="Helical" evidence="1">
    <location>
        <begin position="279"/>
        <end position="297"/>
    </location>
</feature>
<feature type="transmembrane region" description="Helical" evidence="1">
    <location>
        <begin position="99"/>
        <end position="117"/>
    </location>
</feature>
<feature type="transmembrane region" description="Helical" evidence="1">
    <location>
        <begin position="370"/>
        <end position="388"/>
    </location>
</feature>
<feature type="transmembrane region" description="Helical" evidence="1">
    <location>
        <begin position="216"/>
        <end position="242"/>
    </location>
</feature>
<dbReference type="STRING" id="1054996.SAMN05444414_1252"/>
<accession>A0A1M7CF39</accession>
<protein>
    <recommendedName>
        <fullName evidence="4">O-antigen ligase</fullName>
    </recommendedName>
</protein>
<evidence type="ECO:0008006" key="4">
    <source>
        <dbReference type="Google" id="ProtNLM"/>
    </source>
</evidence>
<evidence type="ECO:0000313" key="2">
    <source>
        <dbReference type="EMBL" id="SHL65842.1"/>
    </source>
</evidence>
<feature type="transmembrane region" description="Helical" evidence="1">
    <location>
        <begin position="330"/>
        <end position="358"/>
    </location>
</feature>
<reference evidence="3" key="1">
    <citation type="submission" date="2016-11" db="EMBL/GenBank/DDBJ databases">
        <authorList>
            <person name="Varghese N."/>
            <person name="Submissions S."/>
        </authorList>
    </citation>
    <scope>NUCLEOTIDE SEQUENCE [LARGE SCALE GENOMIC DNA]</scope>
    <source>
        <strain evidence="3">DSM 29327</strain>
    </source>
</reference>
<evidence type="ECO:0000256" key="1">
    <source>
        <dbReference type="SAM" id="Phobius"/>
    </source>
</evidence>